<dbReference type="InterPro" id="IPR001478">
    <property type="entry name" value="PDZ"/>
</dbReference>
<accession>A0A2A2JTZ8</accession>
<dbReference type="CDD" id="cd00136">
    <property type="entry name" value="PDZ_canonical"/>
    <property type="match status" value="3"/>
</dbReference>
<feature type="domain" description="KIND" evidence="5">
    <location>
        <begin position="7"/>
        <end position="177"/>
    </location>
</feature>
<feature type="compositionally biased region" description="Polar residues" evidence="2">
    <location>
        <begin position="264"/>
        <end position="288"/>
    </location>
</feature>
<dbReference type="InterPro" id="IPR029071">
    <property type="entry name" value="Ubiquitin-like_domsf"/>
</dbReference>
<feature type="compositionally biased region" description="Low complexity" evidence="2">
    <location>
        <begin position="975"/>
        <end position="987"/>
    </location>
</feature>
<dbReference type="Pfam" id="PF09379">
    <property type="entry name" value="FERM_N"/>
    <property type="match status" value="1"/>
</dbReference>
<dbReference type="CDD" id="cd17101">
    <property type="entry name" value="FERM_F1_PTPN13_like"/>
    <property type="match status" value="1"/>
</dbReference>
<evidence type="ECO:0000313" key="7">
    <source>
        <dbReference type="Proteomes" id="UP000218231"/>
    </source>
</evidence>
<dbReference type="Proteomes" id="UP000218231">
    <property type="component" value="Unassembled WGS sequence"/>
</dbReference>
<dbReference type="InterPro" id="IPR018979">
    <property type="entry name" value="FERM_N"/>
</dbReference>
<feature type="compositionally biased region" description="Basic and acidic residues" evidence="2">
    <location>
        <begin position="560"/>
        <end position="573"/>
    </location>
</feature>
<keyword evidence="1" id="KW-0677">Repeat</keyword>
<dbReference type="InterPro" id="IPR018980">
    <property type="entry name" value="FERM_PH-like_C"/>
</dbReference>
<feature type="compositionally biased region" description="Acidic residues" evidence="2">
    <location>
        <begin position="480"/>
        <end position="491"/>
    </location>
</feature>
<dbReference type="Pfam" id="PF00373">
    <property type="entry name" value="FERM_M"/>
    <property type="match status" value="1"/>
</dbReference>
<dbReference type="PANTHER" id="PTHR46900">
    <property type="entry name" value="TYROSINE-PROTEIN PHOSPHATASE NON-RECEPTOR TYPE 13"/>
    <property type="match status" value="1"/>
</dbReference>
<gene>
    <name evidence="6" type="ORF">WR25_23897</name>
</gene>
<dbReference type="SUPFAM" id="SSF50156">
    <property type="entry name" value="PDZ domain-like"/>
    <property type="match status" value="3"/>
</dbReference>
<dbReference type="STRING" id="2018661.A0A2A2JTZ8"/>
<dbReference type="InterPro" id="IPR036034">
    <property type="entry name" value="PDZ_sf"/>
</dbReference>
<dbReference type="InterPro" id="IPR011019">
    <property type="entry name" value="KIND_dom"/>
</dbReference>
<dbReference type="SMART" id="SM00750">
    <property type="entry name" value="KIND"/>
    <property type="match status" value="1"/>
</dbReference>
<feature type="compositionally biased region" description="Basic and acidic residues" evidence="2">
    <location>
        <begin position="430"/>
        <end position="448"/>
    </location>
</feature>
<dbReference type="InterPro" id="IPR035963">
    <property type="entry name" value="FERM_2"/>
</dbReference>
<dbReference type="Pfam" id="PF09380">
    <property type="entry name" value="FERM_C"/>
    <property type="match status" value="1"/>
</dbReference>
<feature type="compositionally biased region" description="Polar residues" evidence="2">
    <location>
        <begin position="236"/>
        <end position="249"/>
    </location>
</feature>
<protein>
    <recommendedName>
        <fullName evidence="8">FERM domain-containing protein</fullName>
    </recommendedName>
</protein>
<sequence length="1447" mass="161591">MHCLIYCLNNYLFQVRASGLDAPELLSLAVAASEVLPQCPKGLAFDTENVFINCNGTIEIKTVPASQIAEEFHPPEWKKNEDDPQAAAVYCLGAVMRAAGVEQAEDVDLFSLVNIMTVSMISTRPTPHRMGQMARNQLRGRDHRSLLMLVYEELMGDEDENQLDDGEFPSDMEDDDLLNGDHIQLNRKEEQKQEENRAAAVAVAAAAAQQTQIQGYKTVRQAVDFEDDEDEKETRGASTSSGNSTQKDSSPFGYYDEEHKSSKITHNLSPLSEDATPSSSNGNHQNDFSIGEIGSPIGNSTRLNESFIEEKSIDLSTSSHKSITKESEPIKMAEEEREYNPFDDMEDNADRRMGTLSGRDPFENVQHKIERFEKEAAISTPTDNKKSLAYRLSASSDEIVEARIDDEDTHGHFVSPSVKKTSYFEDIVEEREPPKMDKEAAMIDEIQKIRANRAKHHGPSSAGSHGEERKQMKVVSSFDFEGEDSGDDEASEDSRDMHADRDRDRETDRQMEVENRAPPGFMPIVKANSTEVFPKPAEPVQRKKEPEFSFEEEVDEDDVDRIFAKAKQERGRSDSIGAVVSPIPAPKPSVSTPKQAVRSTSDVTSSPLLPRRNSLVPARISGRQSKRGKRKTRAIPEFYDLSRYPSIRLKAPASKKKKMTIHKVEDTEVIVELLNGQKIEIGCRSDAIVSDIYFLVVHHMNLNEHIFFGLSFLRDGEHFFLDENQRLEKFAPAGWKSATKMGAKCNYVLHLRFRFYPQILDFIKTEMTMHELYLQARRDVIEERIQPKRDAAFELAALALQAEFGNRPPTAVVDYFDNHHYLLCQRHADFGCHLHRVFRTKPTATHGSSPFDPDTGSCLWIGIHPRGIRIYEEQGGVREIRAEHQWQETQTLQFDKKKFVIIATDKDSDGEQIESVFYTDHHTKSSYFVKFAASQHRFMIKMRQWKSTLRAESAVQQMPDVSIEGRPVHSVSNRLSLDSPSDLSSADMFPQMPSNGHQSAPRPVHAPPQAPDRFNASYEHRRDNSAGYGSTSNNYDSHVERFEVAKGQSMESDEIPGMQFEVTLTKDPQIGLGLTLVDGNLNGVKGVYVKSVVENGPGMRAGLCVGDRLLSVDGVSLEGGDRHRAVELVRAGGQTLRMDIARLDGVVRHEKSGSRTPPPPRRVHNKRQRAVSDFGAIGDALPTLDSDNLIDSKAISGLHLDESDEEKGEYRLPTTPMYHYEENHLEEEMSPRQQQKPPATPPQSDPAHRRYRYARRSNMDRTDDFDEKEEGSDGDIIRVKLARNAVGSLGVQIASIGGQVCIKQLTAEPAISHPDLRVGDKLVSVNGIPVEGRSHQEVVAMLRGGGDVVTLGLVRQEKQEDLISATLEKHSGGTLGVSLAKRTGVDGIYIRMIAPESAASAEGSLRVGDRLVSVDGMSVEGLTPMAILEKLKNIDGPVTLTVTREHK</sequence>
<keyword evidence="7" id="KW-1185">Reference proteome</keyword>
<dbReference type="SMART" id="SM00228">
    <property type="entry name" value="PDZ"/>
    <property type="match status" value="3"/>
</dbReference>
<dbReference type="Gene3D" id="3.10.20.90">
    <property type="entry name" value="Phosphatidylinositol 3-kinase Catalytic Subunit, Chain A, domain 1"/>
    <property type="match status" value="1"/>
</dbReference>
<dbReference type="SUPFAM" id="SSF54236">
    <property type="entry name" value="Ubiquitin-like"/>
    <property type="match status" value="1"/>
</dbReference>
<name>A0A2A2JTZ8_9BILA</name>
<dbReference type="SUPFAM" id="SSF50729">
    <property type="entry name" value="PH domain-like"/>
    <property type="match status" value="1"/>
</dbReference>
<feature type="compositionally biased region" description="Acidic residues" evidence="2">
    <location>
        <begin position="548"/>
        <end position="559"/>
    </location>
</feature>
<feature type="compositionally biased region" description="Basic and acidic residues" evidence="2">
    <location>
        <begin position="492"/>
        <end position="515"/>
    </location>
</feature>
<dbReference type="InterPro" id="IPR019749">
    <property type="entry name" value="Band_41_domain"/>
</dbReference>
<dbReference type="PROSITE" id="PS50106">
    <property type="entry name" value="PDZ"/>
    <property type="match status" value="3"/>
</dbReference>
<dbReference type="InterPro" id="IPR014352">
    <property type="entry name" value="FERM/acyl-CoA-bd_prot_sf"/>
</dbReference>
<feature type="domain" description="PDZ" evidence="4">
    <location>
        <begin position="1061"/>
        <end position="1144"/>
    </location>
</feature>
<feature type="region of interest" description="Disordered" evidence="2">
    <location>
        <begin position="429"/>
        <end position="610"/>
    </location>
</feature>
<evidence type="ECO:0000256" key="1">
    <source>
        <dbReference type="ARBA" id="ARBA00022737"/>
    </source>
</evidence>
<dbReference type="PANTHER" id="PTHR46900:SF2">
    <property type="entry name" value="TYROSINE-PROTEIN PHOSPHATASE NON-RECEPTOR TYPE 13"/>
    <property type="match status" value="1"/>
</dbReference>
<organism evidence="6 7">
    <name type="scientific">Diploscapter pachys</name>
    <dbReference type="NCBI Taxonomy" id="2018661"/>
    <lineage>
        <taxon>Eukaryota</taxon>
        <taxon>Metazoa</taxon>
        <taxon>Ecdysozoa</taxon>
        <taxon>Nematoda</taxon>
        <taxon>Chromadorea</taxon>
        <taxon>Rhabditida</taxon>
        <taxon>Rhabditina</taxon>
        <taxon>Rhabditomorpha</taxon>
        <taxon>Rhabditoidea</taxon>
        <taxon>Rhabditidae</taxon>
        <taxon>Diploscapter</taxon>
    </lineage>
</organism>
<feature type="compositionally biased region" description="Basic and acidic residues" evidence="2">
    <location>
        <begin position="323"/>
        <end position="340"/>
    </location>
</feature>
<dbReference type="EMBL" id="LIAE01010225">
    <property type="protein sequence ID" value="PAV65062.1"/>
    <property type="molecule type" value="Genomic_DNA"/>
</dbReference>
<feature type="compositionally biased region" description="Polar residues" evidence="2">
    <location>
        <begin position="589"/>
        <end position="607"/>
    </location>
</feature>
<feature type="domain" description="FERM" evidence="3">
    <location>
        <begin position="667"/>
        <end position="976"/>
    </location>
</feature>
<dbReference type="SMART" id="SM01196">
    <property type="entry name" value="FERM_C"/>
    <property type="match status" value="1"/>
</dbReference>
<feature type="region of interest" description="Disordered" evidence="2">
    <location>
        <begin position="225"/>
        <end position="362"/>
    </location>
</feature>
<dbReference type="PROSITE" id="PS50057">
    <property type="entry name" value="FERM_3"/>
    <property type="match status" value="1"/>
</dbReference>
<dbReference type="PROSITE" id="PS51377">
    <property type="entry name" value="KIND"/>
    <property type="match status" value="1"/>
</dbReference>
<evidence type="ECO:0000313" key="6">
    <source>
        <dbReference type="EMBL" id="PAV65062.1"/>
    </source>
</evidence>
<proteinExistence type="predicted"/>
<dbReference type="InterPro" id="IPR019748">
    <property type="entry name" value="FERM_central"/>
</dbReference>
<reference evidence="6 7" key="1">
    <citation type="journal article" date="2017" name="Curr. Biol.">
        <title>Genome architecture and evolution of a unichromosomal asexual nematode.</title>
        <authorList>
            <person name="Fradin H."/>
            <person name="Zegar C."/>
            <person name="Gutwein M."/>
            <person name="Lucas J."/>
            <person name="Kovtun M."/>
            <person name="Corcoran D."/>
            <person name="Baugh L.R."/>
            <person name="Kiontke K."/>
            <person name="Gunsalus K."/>
            <person name="Fitch D.H."/>
            <person name="Piano F."/>
        </authorList>
    </citation>
    <scope>NUCLEOTIDE SEQUENCE [LARGE SCALE GENOMIC DNA]</scope>
    <source>
        <strain evidence="6">PF1309</strain>
    </source>
</reference>
<dbReference type="OrthoDB" id="165498at2759"/>
<evidence type="ECO:0008006" key="8">
    <source>
        <dbReference type="Google" id="ProtNLM"/>
    </source>
</evidence>
<comment type="caution">
    <text evidence="6">The sequence shown here is derived from an EMBL/GenBank/DDBJ whole genome shotgun (WGS) entry which is preliminary data.</text>
</comment>
<feature type="domain" description="PDZ" evidence="4">
    <location>
        <begin position="1278"/>
        <end position="1357"/>
    </location>
</feature>
<evidence type="ECO:0000259" key="5">
    <source>
        <dbReference type="PROSITE" id="PS51377"/>
    </source>
</evidence>
<dbReference type="Gene3D" id="1.20.80.10">
    <property type="match status" value="1"/>
</dbReference>
<dbReference type="InterPro" id="IPR000299">
    <property type="entry name" value="FERM_domain"/>
</dbReference>
<feature type="region of interest" description="Disordered" evidence="2">
    <location>
        <begin position="1147"/>
        <end position="1169"/>
    </location>
</feature>
<dbReference type="InterPro" id="IPR011993">
    <property type="entry name" value="PH-like_dom_sf"/>
</dbReference>
<dbReference type="Gene3D" id="2.30.42.10">
    <property type="match status" value="3"/>
</dbReference>
<dbReference type="Pfam" id="PF00595">
    <property type="entry name" value="PDZ"/>
    <property type="match status" value="3"/>
</dbReference>
<dbReference type="SUPFAM" id="SSF47031">
    <property type="entry name" value="Second domain of FERM"/>
    <property type="match status" value="1"/>
</dbReference>
<feature type="domain" description="PDZ" evidence="4">
    <location>
        <begin position="1364"/>
        <end position="1446"/>
    </location>
</feature>
<dbReference type="SMART" id="SM00295">
    <property type="entry name" value="B41"/>
    <property type="match status" value="1"/>
</dbReference>
<dbReference type="InterPro" id="IPR052074">
    <property type="entry name" value="NonRcpt_TyrProt_Phosphatase"/>
</dbReference>
<evidence type="ECO:0000259" key="4">
    <source>
        <dbReference type="PROSITE" id="PS50106"/>
    </source>
</evidence>
<feature type="region of interest" description="Disordered" evidence="2">
    <location>
        <begin position="972"/>
        <end position="1015"/>
    </location>
</feature>
<evidence type="ECO:0000259" key="3">
    <source>
        <dbReference type="PROSITE" id="PS50057"/>
    </source>
</evidence>
<dbReference type="Gene3D" id="2.30.29.30">
    <property type="entry name" value="Pleckstrin-homology domain (PH domain)/Phosphotyrosine-binding domain (PTB)"/>
    <property type="match status" value="1"/>
</dbReference>
<evidence type="ECO:0000256" key="2">
    <source>
        <dbReference type="SAM" id="MobiDB-lite"/>
    </source>
</evidence>
<feature type="region of interest" description="Disordered" evidence="2">
    <location>
        <begin position="1225"/>
        <end position="1271"/>
    </location>
</feature>